<dbReference type="InterPro" id="IPR008927">
    <property type="entry name" value="6-PGluconate_DH-like_C_sf"/>
</dbReference>
<evidence type="ECO:0000256" key="2">
    <source>
        <dbReference type="ARBA" id="ARBA00022857"/>
    </source>
</evidence>
<feature type="domain" description="Pyrroline-5-carboxylate reductase catalytic N-terminal" evidence="4">
    <location>
        <begin position="6"/>
        <end position="95"/>
    </location>
</feature>
<evidence type="ECO:0000256" key="3">
    <source>
        <dbReference type="ARBA" id="ARBA00023002"/>
    </source>
</evidence>
<evidence type="ECO:0000313" key="6">
    <source>
        <dbReference type="EMBL" id="CAB4794241.1"/>
    </source>
</evidence>
<dbReference type="GO" id="GO:0004735">
    <property type="term" value="F:pyrroline-5-carboxylate reductase activity"/>
    <property type="evidence" value="ECO:0007669"/>
    <property type="project" value="InterPro"/>
</dbReference>
<dbReference type="InterPro" id="IPR029036">
    <property type="entry name" value="P5CR_dimer"/>
</dbReference>
<dbReference type="InterPro" id="IPR036291">
    <property type="entry name" value="NAD(P)-bd_dom_sf"/>
</dbReference>
<comment type="similarity">
    <text evidence="1">Belongs to the pyrroline-5-carboxylate reductase family.</text>
</comment>
<sequence length="266" mass="26140">MKTHALAVIGGGNMGIALVGGLISSGWINPADLAIVEVLAEQRERLSQQFPGVTVVDAVPACAAAVIAVKPPDAPAAATAATAAGASRLLSIAAGVSLATLEAAAGAGVAVIRSMPNTPALVGLGAAGMAGGSATNAADIEWATSILTAVGTVEVVPEYQLDAITGLVGSGPAFLFLIAEALIDAGVLNGLPRAASEALVSQLFLGSAAMLSQRGNPAQLRAMVTSPGGTTAAGLKVLEDLAVRAAMQSAVVAATERSRELGRPAH</sequence>
<dbReference type="PANTHER" id="PTHR11645:SF0">
    <property type="entry name" value="PYRROLINE-5-CARBOXYLATE REDUCTASE 3"/>
    <property type="match status" value="1"/>
</dbReference>
<dbReference type="PROSITE" id="PS00521">
    <property type="entry name" value="P5CR"/>
    <property type="match status" value="1"/>
</dbReference>
<dbReference type="InterPro" id="IPR028939">
    <property type="entry name" value="P5C_Rdtase_cat_N"/>
</dbReference>
<dbReference type="SUPFAM" id="SSF51735">
    <property type="entry name" value="NAD(P)-binding Rossmann-fold domains"/>
    <property type="match status" value="1"/>
</dbReference>
<dbReference type="GO" id="GO:0055129">
    <property type="term" value="P:L-proline biosynthetic process"/>
    <property type="evidence" value="ECO:0007669"/>
    <property type="project" value="TreeGrafter"/>
</dbReference>
<dbReference type="PANTHER" id="PTHR11645">
    <property type="entry name" value="PYRROLINE-5-CARBOXYLATE REDUCTASE"/>
    <property type="match status" value="1"/>
</dbReference>
<dbReference type="HAMAP" id="MF_01925">
    <property type="entry name" value="P5C_reductase"/>
    <property type="match status" value="1"/>
</dbReference>
<protein>
    <submittedName>
        <fullName evidence="6">Unannotated protein</fullName>
    </submittedName>
</protein>
<evidence type="ECO:0000256" key="1">
    <source>
        <dbReference type="ARBA" id="ARBA00005525"/>
    </source>
</evidence>
<dbReference type="InterPro" id="IPR053790">
    <property type="entry name" value="P5CR-like_CS"/>
</dbReference>
<dbReference type="Gene3D" id="3.40.50.720">
    <property type="entry name" value="NAD(P)-binding Rossmann-like Domain"/>
    <property type="match status" value="1"/>
</dbReference>
<dbReference type="EMBL" id="CAFAAI010000090">
    <property type="protein sequence ID" value="CAB4794241.1"/>
    <property type="molecule type" value="Genomic_DNA"/>
</dbReference>
<dbReference type="Gene3D" id="1.10.3730.10">
    <property type="entry name" value="ProC C-terminal domain-like"/>
    <property type="match status" value="1"/>
</dbReference>
<accession>A0A6J6XAS4</accession>
<dbReference type="AlphaFoldDB" id="A0A6J6XAS4"/>
<organism evidence="6">
    <name type="scientific">freshwater metagenome</name>
    <dbReference type="NCBI Taxonomy" id="449393"/>
    <lineage>
        <taxon>unclassified sequences</taxon>
        <taxon>metagenomes</taxon>
        <taxon>ecological metagenomes</taxon>
    </lineage>
</organism>
<evidence type="ECO:0000259" key="5">
    <source>
        <dbReference type="Pfam" id="PF14748"/>
    </source>
</evidence>
<keyword evidence="3" id="KW-0560">Oxidoreductase</keyword>
<dbReference type="InterPro" id="IPR000304">
    <property type="entry name" value="Pyrroline-COOH_reductase"/>
</dbReference>
<dbReference type="NCBIfam" id="TIGR00112">
    <property type="entry name" value="proC"/>
    <property type="match status" value="1"/>
</dbReference>
<proteinExistence type="inferred from homology"/>
<evidence type="ECO:0000259" key="4">
    <source>
        <dbReference type="Pfam" id="PF03807"/>
    </source>
</evidence>
<keyword evidence="2" id="KW-0521">NADP</keyword>
<dbReference type="SUPFAM" id="SSF48179">
    <property type="entry name" value="6-phosphogluconate dehydrogenase C-terminal domain-like"/>
    <property type="match status" value="1"/>
</dbReference>
<dbReference type="Pfam" id="PF14748">
    <property type="entry name" value="P5CR_dimer"/>
    <property type="match status" value="1"/>
</dbReference>
<feature type="domain" description="Pyrroline-5-carboxylate reductase dimerisation" evidence="5">
    <location>
        <begin position="158"/>
        <end position="261"/>
    </location>
</feature>
<gene>
    <name evidence="6" type="ORF">UFOPK2992_00642</name>
</gene>
<name>A0A6J6XAS4_9ZZZZ</name>
<dbReference type="PIRSF" id="PIRSF000193">
    <property type="entry name" value="Pyrrol-5-carb_rd"/>
    <property type="match status" value="1"/>
</dbReference>
<dbReference type="Pfam" id="PF03807">
    <property type="entry name" value="F420_oxidored"/>
    <property type="match status" value="1"/>
</dbReference>
<dbReference type="FunFam" id="1.10.3730.10:FF:000001">
    <property type="entry name" value="Pyrroline-5-carboxylate reductase"/>
    <property type="match status" value="1"/>
</dbReference>
<reference evidence="6" key="1">
    <citation type="submission" date="2020-05" db="EMBL/GenBank/DDBJ databases">
        <authorList>
            <person name="Chiriac C."/>
            <person name="Salcher M."/>
            <person name="Ghai R."/>
            <person name="Kavagutti S V."/>
        </authorList>
    </citation>
    <scope>NUCLEOTIDE SEQUENCE</scope>
</reference>